<dbReference type="PANTHER" id="PTHR33977">
    <property type="entry name" value="ZINC ION BINDING PROTEIN"/>
    <property type="match status" value="1"/>
</dbReference>
<sequence>MITACNPALKLRDPNLHARLTRTLQAALSALGILLAKYQIIQLDKFSNRKEFEVCIRIEVAKQNSCVLAEGAFRCRKHVDNEGKFCQGLYCLTAVNINAQMAPRLSKACVHFVEHLLRTGVPTAKILAEHQQHIADVMCSSSTADLLCWTRDMHLTSADIRNIQGGLRKEGQIYHHSDAQAIRQWVQRFPESVLHFVEHSRASDQTYVLVGTPWMLETLSEYGHKRTICLDTTHGMNS</sequence>
<dbReference type="PANTHER" id="PTHR33977:SF1">
    <property type="entry name" value="ZINC ION BINDING PROTEIN"/>
    <property type="match status" value="1"/>
</dbReference>
<keyword evidence="2" id="KW-1185">Reference proteome</keyword>
<organism evidence="1 2">
    <name type="scientific">Riccia sorocarpa</name>
    <dbReference type="NCBI Taxonomy" id="122646"/>
    <lineage>
        <taxon>Eukaryota</taxon>
        <taxon>Viridiplantae</taxon>
        <taxon>Streptophyta</taxon>
        <taxon>Embryophyta</taxon>
        <taxon>Marchantiophyta</taxon>
        <taxon>Marchantiopsida</taxon>
        <taxon>Marchantiidae</taxon>
        <taxon>Marchantiales</taxon>
        <taxon>Ricciaceae</taxon>
        <taxon>Riccia</taxon>
    </lineage>
</organism>
<dbReference type="EMBL" id="JBJQOH010000001">
    <property type="protein sequence ID" value="KAL3702005.1"/>
    <property type="molecule type" value="Genomic_DNA"/>
</dbReference>
<evidence type="ECO:0000313" key="2">
    <source>
        <dbReference type="Proteomes" id="UP001633002"/>
    </source>
</evidence>
<dbReference type="AlphaFoldDB" id="A0ABD3II00"/>
<name>A0ABD3II00_9MARC</name>
<protein>
    <submittedName>
        <fullName evidence="1">Uncharacterized protein</fullName>
    </submittedName>
</protein>
<gene>
    <name evidence="1" type="ORF">R1sor_020027</name>
</gene>
<comment type="caution">
    <text evidence="1">The sequence shown here is derived from an EMBL/GenBank/DDBJ whole genome shotgun (WGS) entry which is preliminary data.</text>
</comment>
<dbReference type="Proteomes" id="UP001633002">
    <property type="component" value="Unassembled WGS sequence"/>
</dbReference>
<reference evidence="1 2" key="1">
    <citation type="submission" date="2024-09" db="EMBL/GenBank/DDBJ databases">
        <title>Chromosome-scale assembly of Riccia sorocarpa.</title>
        <authorList>
            <person name="Paukszto L."/>
        </authorList>
    </citation>
    <scope>NUCLEOTIDE SEQUENCE [LARGE SCALE GENOMIC DNA]</scope>
    <source>
        <strain evidence="1">LP-2024</strain>
        <tissue evidence="1">Aerial parts of the thallus</tissue>
    </source>
</reference>
<accession>A0ABD3II00</accession>
<proteinExistence type="predicted"/>
<evidence type="ECO:0000313" key="1">
    <source>
        <dbReference type="EMBL" id="KAL3702005.1"/>
    </source>
</evidence>